<proteinExistence type="predicted"/>
<feature type="signal peptide" evidence="1">
    <location>
        <begin position="1"/>
        <end position="40"/>
    </location>
</feature>
<accession>A0ABP4G6P2</accession>
<organism evidence="2 3">
    <name type="scientific">Kitasatospora nipponensis</name>
    <dbReference type="NCBI Taxonomy" id="258049"/>
    <lineage>
        <taxon>Bacteria</taxon>
        <taxon>Bacillati</taxon>
        <taxon>Actinomycetota</taxon>
        <taxon>Actinomycetes</taxon>
        <taxon>Kitasatosporales</taxon>
        <taxon>Streptomycetaceae</taxon>
        <taxon>Kitasatospora</taxon>
    </lineage>
</organism>
<dbReference type="EMBL" id="BAAALF010000002">
    <property type="protein sequence ID" value="GAA1215689.1"/>
    <property type="molecule type" value="Genomic_DNA"/>
</dbReference>
<name>A0ABP4G6P2_9ACTN</name>
<sequence>MVRVQTATLCDRSAMRRTTTLAALFATAALLGLAAPPAQAATGEVVVFSTELQPLDVYRDPVGCVKLPLAAHVLDNQTDRPVQVFADPFCLGPALTVQPGFGSHVPPGSGSFRAG</sequence>
<evidence type="ECO:0000313" key="3">
    <source>
        <dbReference type="Proteomes" id="UP001500037"/>
    </source>
</evidence>
<comment type="caution">
    <text evidence="2">The sequence shown here is derived from an EMBL/GenBank/DDBJ whole genome shotgun (WGS) entry which is preliminary data.</text>
</comment>
<gene>
    <name evidence="2" type="ORF">GCM10009665_01880</name>
</gene>
<evidence type="ECO:0000256" key="1">
    <source>
        <dbReference type="SAM" id="SignalP"/>
    </source>
</evidence>
<evidence type="ECO:0008006" key="4">
    <source>
        <dbReference type="Google" id="ProtNLM"/>
    </source>
</evidence>
<dbReference type="Proteomes" id="UP001500037">
    <property type="component" value="Unassembled WGS sequence"/>
</dbReference>
<keyword evidence="3" id="KW-1185">Reference proteome</keyword>
<protein>
    <recommendedName>
        <fullName evidence="4">Secreted protein</fullName>
    </recommendedName>
</protein>
<feature type="chain" id="PRO_5045352190" description="Secreted protein" evidence="1">
    <location>
        <begin position="41"/>
        <end position="115"/>
    </location>
</feature>
<keyword evidence="1" id="KW-0732">Signal</keyword>
<reference evidence="3" key="1">
    <citation type="journal article" date="2019" name="Int. J. Syst. Evol. Microbiol.">
        <title>The Global Catalogue of Microorganisms (GCM) 10K type strain sequencing project: providing services to taxonomists for standard genome sequencing and annotation.</title>
        <authorList>
            <consortium name="The Broad Institute Genomics Platform"/>
            <consortium name="The Broad Institute Genome Sequencing Center for Infectious Disease"/>
            <person name="Wu L."/>
            <person name="Ma J."/>
        </authorList>
    </citation>
    <scope>NUCLEOTIDE SEQUENCE [LARGE SCALE GENOMIC DNA]</scope>
    <source>
        <strain evidence="3">JCM 13004</strain>
    </source>
</reference>
<evidence type="ECO:0000313" key="2">
    <source>
        <dbReference type="EMBL" id="GAA1215689.1"/>
    </source>
</evidence>